<dbReference type="EMBL" id="JAATTO010000066">
    <property type="protein sequence ID" value="MBC9983317.1"/>
    <property type="molecule type" value="Genomic_DNA"/>
</dbReference>
<dbReference type="Gene3D" id="3.40.50.2300">
    <property type="match status" value="2"/>
</dbReference>
<evidence type="ECO:0000313" key="1">
    <source>
        <dbReference type="EMBL" id="MBC9983317.1"/>
    </source>
</evidence>
<sequence>MRRRDFLVTVGGIAASPFAVRAQQKTRLPVVGFMGAATPAAWSPWTSAFARRLEELGWIDGKTVRIEYRWAEGSEERYDQIGAEFVRLGANVLVAVGGDAARKATSTIPIVVALMSDPVGTGLVSSLARPGGNLTGMSIQSTDLAGKRIELLKEAIPTLKRFAILAYVDYAGTVRDVEAIHAISKNIDVMAVTIPIHRASDIEPAFGTLDLQVQAMYVPPNILVNTNRVLINQLAQRRRLPTLHGFREYVDSGGLMSYGPNTANLFRRAAEYVDKILRGARPDDLPVEQPTEFDLVVNLKTARAIGFEFSTSFLARADEVIE</sequence>
<dbReference type="CDD" id="cd06325">
    <property type="entry name" value="PBP1_ABC_unchar_transporter"/>
    <property type="match status" value="1"/>
</dbReference>
<name>A0ABR7UHG0_9BRAD</name>
<dbReference type="Pfam" id="PF04392">
    <property type="entry name" value="ABC_sub_bind"/>
    <property type="match status" value="1"/>
</dbReference>
<dbReference type="RefSeq" id="WP_188100475.1">
    <property type="nucleotide sequence ID" value="NZ_JAANIH010000017.1"/>
</dbReference>
<proteinExistence type="predicted"/>
<organism evidence="1 2">
    <name type="scientific">Bradyrhizobium campsiandrae</name>
    <dbReference type="NCBI Taxonomy" id="1729892"/>
    <lineage>
        <taxon>Bacteria</taxon>
        <taxon>Pseudomonadati</taxon>
        <taxon>Pseudomonadota</taxon>
        <taxon>Alphaproteobacteria</taxon>
        <taxon>Hyphomicrobiales</taxon>
        <taxon>Nitrobacteraceae</taxon>
        <taxon>Bradyrhizobium</taxon>
    </lineage>
</organism>
<dbReference type="Proteomes" id="UP000639516">
    <property type="component" value="Unassembled WGS sequence"/>
</dbReference>
<gene>
    <name evidence="1" type="ORF">HA482_34550</name>
</gene>
<keyword evidence="2" id="KW-1185">Reference proteome</keyword>
<protein>
    <submittedName>
        <fullName evidence="1">ABC transporter substrate-binding protein</fullName>
    </submittedName>
</protein>
<comment type="caution">
    <text evidence="1">The sequence shown here is derived from an EMBL/GenBank/DDBJ whole genome shotgun (WGS) entry which is preliminary data.</text>
</comment>
<accession>A0ABR7UHG0</accession>
<reference evidence="1 2" key="1">
    <citation type="journal article" date="2020" name="Arch. Microbiol.">
        <title>Bradyrhizobium campsiandrae sp. nov., a nitrogen-fixing bacterial strain isolated from a native leguminous tree from the Amazon adapted to flooded conditions.</title>
        <authorList>
            <person name="Cabral Michel D."/>
            <person name="Martins da Costa E."/>
            <person name="Azarias Guimaraes A."/>
            <person name="Soares de Carvalho T."/>
            <person name="Santos de Castro Caputo P."/>
            <person name="Willems A."/>
            <person name="de Souza Moreira F.M."/>
        </authorList>
    </citation>
    <scope>NUCLEOTIDE SEQUENCE [LARGE SCALE GENOMIC DNA]</scope>
    <source>
        <strain evidence="2">INPA 384B</strain>
    </source>
</reference>
<dbReference type="InterPro" id="IPR007487">
    <property type="entry name" value="ABC_transpt-TYRBP-like"/>
</dbReference>
<dbReference type="PANTHER" id="PTHR35271:SF1">
    <property type="entry name" value="ABC TRANSPORTER, SUBSTRATE-BINDING LIPOPROTEIN"/>
    <property type="match status" value="1"/>
</dbReference>
<evidence type="ECO:0000313" key="2">
    <source>
        <dbReference type="Proteomes" id="UP000639516"/>
    </source>
</evidence>
<dbReference type="PANTHER" id="PTHR35271">
    <property type="entry name" value="ABC TRANSPORTER, SUBSTRATE-BINDING LIPOPROTEIN-RELATED"/>
    <property type="match status" value="1"/>
</dbReference>